<proteinExistence type="predicted"/>
<gene>
    <name evidence="1" type="ORF">JOB18_047611</name>
</gene>
<keyword evidence="2" id="KW-1185">Reference proteome</keyword>
<dbReference type="Proteomes" id="UP000693946">
    <property type="component" value="Linkage Group LG13"/>
</dbReference>
<evidence type="ECO:0000313" key="2">
    <source>
        <dbReference type="Proteomes" id="UP000693946"/>
    </source>
</evidence>
<dbReference type="AlphaFoldDB" id="A0AAV6SH17"/>
<sequence length="75" mass="8538">MKRTHLDIHKALQQNLRPRLLTRLCCPTQCCSELHTEPVKDHIGIWMVAIMTWIRGRKTAPVMAWGCVVACAALD</sequence>
<evidence type="ECO:0000313" key="1">
    <source>
        <dbReference type="EMBL" id="KAG7517031.1"/>
    </source>
</evidence>
<organism evidence="1 2">
    <name type="scientific">Solea senegalensis</name>
    <name type="common">Senegalese sole</name>
    <dbReference type="NCBI Taxonomy" id="28829"/>
    <lineage>
        <taxon>Eukaryota</taxon>
        <taxon>Metazoa</taxon>
        <taxon>Chordata</taxon>
        <taxon>Craniata</taxon>
        <taxon>Vertebrata</taxon>
        <taxon>Euteleostomi</taxon>
        <taxon>Actinopterygii</taxon>
        <taxon>Neopterygii</taxon>
        <taxon>Teleostei</taxon>
        <taxon>Neoteleostei</taxon>
        <taxon>Acanthomorphata</taxon>
        <taxon>Carangaria</taxon>
        <taxon>Pleuronectiformes</taxon>
        <taxon>Pleuronectoidei</taxon>
        <taxon>Soleidae</taxon>
        <taxon>Solea</taxon>
    </lineage>
</organism>
<reference evidence="1 2" key="1">
    <citation type="journal article" date="2021" name="Sci. Rep.">
        <title>Chromosome anchoring in Senegalese sole (Solea senegalensis) reveals sex-associated markers and genome rearrangements in flatfish.</title>
        <authorList>
            <person name="Guerrero-Cozar I."/>
            <person name="Gomez-Garrido J."/>
            <person name="Berbel C."/>
            <person name="Martinez-Blanch J.F."/>
            <person name="Alioto T."/>
            <person name="Claros M.G."/>
            <person name="Gagnaire P.A."/>
            <person name="Manchado M."/>
        </authorList>
    </citation>
    <scope>NUCLEOTIDE SEQUENCE [LARGE SCALE GENOMIC DNA]</scope>
    <source>
        <strain evidence="1">Sse05_10M</strain>
    </source>
</reference>
<comment type="caution">
    <text evidence="1">The sequence shown here is derived from an EMBL/GenBank/DDBJ whole genome shotgun (WGS) entry which is preliminary data.</text>
</comment>
<name>A0AAV6SH17_SOLSE</name>
<accession>A0AAV6SH17</accession>
<protein>
    <submittedName>
        <fullName evidence="1">Uncharacterized protein</fullName>
    </submittedName>
</protein>
<dbReference type="EMBL" id="JAGKHQ010000005">
    <property type="protein sequence ID" value="KAG7517031.1"/>
    <property type="molecule type" value="Genomic_DNA"/>
</dbReference>